<dbReference type="Gene3D" id="3.30.565.10">
    <property type="entry name" value="Histidine kinase-like ATPase, C-terminal domain"/>
    <property type="match status" value="1"/>
</dbReference>
<dbReference type="InterPro" id="IPR036890">
    <property type="entry name" value="HATPase_C_sf"/>
</dbReference>
<dbReference type="PRINTS" id="PR00344">
    <property type="entry name" value="BCTRLSENSOR"/>
</dbReference>
<organism evidence="10 11">
    <name type="scientific">Formosa maritima</name>
    <dbReference type="NCBI Taxonomy" id="2592046"/>
    <lineage>
        <taxon>Bacteria</taxon>
        <taxon>Pseudomonadati</taxon>
        <taxon>Bacteroidota</taxon>
        <taxon>Flavobacteriia</taxon>
        <taxon>Flavobacteriales</taxon>
        <taxon>Flavobacteriaceae</taxon>
        <taxon>Formosa</taxon>
    </lineage>
</organism>
<dbReference type="AlphaFoldDB" id="A0A5D0G7Z7"/>
<dbReference type="Proteomes" id="UP000324550">
    <property type="component" value="Unassembled WGS sequence"/>
</dbReference>
<dbReference type="PANTHER" id="PTHR43047">
    <property type="entry name" value="TWO-COMPONENT HISTIDINE PROTEIN KINASE"/>
    <property type="match status" value="1"/>
</dbReference>
<keyword evidence="3 6" id="KW-0597">Phosphoprotein</keyword>
<dbReference type="InterPro" id="IPR005467">
    <property type="entry name" value="His_kinase_dom"/>
</dbReference>
<comment type="caution">
    <text evidence="10">The sequence shown here is derived from an EMBL/GenBank/DDBJ whole genome shotgun (WGS) entry which is preliminary data.</text>
</comment>
<dbReference type="CDD" id="cd17546">
    <property type="entry name" value="REC_hyHK_CKI1_RcsC-like"/>
    <property type="match status" value="1"/>
</dbReference>
<dbReference type="OrthoDB" id="4457677at2"/>
<dbReference type="GO" id="GO:0000155">
    <property type="term" value="F:phosphorelay sensor kinase activity"/>
    <property type="evidence" value="ECO:0007669"/>
    <property type="project" value="InterPro"/>
</dbReference>
<keyword evidence="11" id="KW-1185">Reference proteome</keyword>
<comment type="catalytic activity">
    <reaction evidence="1">
        <text>ATP + protein L-histidine = ADP + protein N-phospho-L-histidine.</text>
        <dbReference type="EC" id="2.7.13.3"/>
    </reaction>
</comment>
<evidence type="ECO:0000256" key="1">
    <source>
        <dbReference type="ARBA" id="ARBA00000085"/>
    </source>
</evidence>
<evidence type="ECO:0000313" key="11">
    <source>
        <dbReference type="Proteomes" id="UP000324550"/>
    </source>
</evidence>
<dbReference type="SUPFAM" id="SSF52172">
    <property type="entry name" value="CheY-like"/>
    <property type="match status" value="1"/>
</dbReference>
<dbReference type="CDD" id="cd16922">
    <property type="entry name" value="HATPase_EvgS-ArcB-TorS-like"/>
    <property type="match status" value="1"/>
</dbReference>
<evidence type="ECO:0000256" key="7">
    <source>
        <dbReference type="SAM" id="Phobius"/>
    </source>
</evidence>
<dbReference type="InterPro" id="IPR011006">
    <property type="entry name" value="CheY-like_superfamily"/>
</dbReference>
<keyword evidence="7" id="KW-0812">Transmembrane</keyword>
<dbReference type="SMART" id="SM00388">
    <property type="entry name" value="HisKA"/>
    <property type="match status" value="1"/>
</dbReference>
<dbReference type="Pfam" id="PF00072">
    <property type="entry name" value="Response_reg"/>
    <property type="match status" value="1"/>
</dbReference>
<dbReference type="SUPFAM" id="SSF48452">
    <property type="entry name" value="TPR-like"/>
    <property type="match status" value="1"/>
</dbReference>
<feature type="modified residue" description="4-aspartylphosphate" evidence="6">
    <location>
        <position position="664"/>
    </location>
</feature>
<dbReference type="EMBL" id="VSFC01000043">
    <property type="protein sequence ID" value="TYA54770.1"/>
    <property type="molecule type" value="Genomic_DNA"/>
</dbReference>
<evidence type="ECO:0000313" key="10">
    <source>
        <dbReference type="EMBL" id="TYA54770.1"/>
    </source>
</evidence>
<feature type="domain" description="Histidine kinase" evidence="8">
    <location>
        <begin position="370"/>
        <end position="586"/>
    </location>
</feature>
<dbReference type="Pfam" id="PF00512">
    <property type="entry name" value="HisKA"/>
    <property type="match status" value="1"/>
</dbReference>
<dbReference type="InterPro" id="IPR004358">
    <property type="entry name" value="Sig_transdc_His_kin-like_C"/>
</dbReference>
<evidence type="ECO:0000256" key="3">
    <source>
        <dbReference type="ARBA" id="ARBA00022553"/>
    </source>
</evidence>
<feature type="domain" description="Response regulatory" evidence="9">
    <location>
        <begin position="613"/>
        <end position="732"/>
    </location>
</feature>
<dbReference type="Pfam" id="PF02518">
    <property type="entry name" value="HATPase_c"/>
    <property type="match status" value="1"/>
</dbReference>
<sequence>MKSTCIIISLMIHLSCYSQPTSQNHIIDSLQSALVTVKKSGDKSSEISIMYQIFLANLNQVDYNQAYINSIVLEEQLLANKTNDSAIKIAPHFYKRMGWLFSALVQYEKSINYLNKAIEKANDQNLNDLVFESKSSIAFYSHLLGKEKEAHDIADSLMKVAKTKDIDLLISRAHYLYYLLNNEDNNYKEALKHIKLSKPGPTVSEKAFRSINIGTAYFTVKQYDSALAYTQKGLKIAELNNIKQTQSNAHVQLKEIYLALKDYENAMKHTLKFEEISIKSGSFKSGMELVKINNEILEDKIKLQEQLTSERITNQRIVIWINVFALFILFSGILYIFNRLKFIRKQNVIIQQEKARAEQSEKHKEQFLANMSHEIRTPMHAISGMTNTLLRNRHYSNQSPYLEAMKTSSDNLLVLLNDILDLSKIDSGKLEIKQEIFNPIQVVKDIVQMLKYKAEEKELILKTNIEENFPEQIIGDAQRLTQILINLVGNAIKFTHSGNITIKLCQVDNAIQFEISDTGMGVEPDKINTIFKNFEQGERSRSQIYGGTGLGLSISKKLIELQNGKIWAESVVDKGSTFYFQLPMQTELSKKIINKNYQQTNLEHIKETIKDLNILIVDDDEFNIMVVKDDLNYYLKNVTLQVATNGQEAIDLFKQHSFDIILMDMHMPIMNGIDATEIIRELENNEKRIPILAMTANIIKSEIDKCLAAGMDDYIPKPYKPEDLIISIYNILNK</sequence>
<dbReference type="RefSeq" id="WP_148455240.1">
    <property type="nucleotide sequence ID" value="NZ_VSFC01000043.1"/>
</dbReference>
<protein>
    <recommendedName>
        <fullName evidence="2">histidine kinase</fullName>
        <ecNumber evidence="2">2.7.13.3</ecNumber>
    </recommendedName>
</protein>
<keyword evidence="7" id="KW-0472">Membrane</keyword>
<dbReference type="EC" id="2.7.13.3" evidence="2"/>
<dbReference type="SUPFAM" id="SSF47384">
    <property type="entry name" value="Homodimeric domain of signal transducing histidine kinase"/>
    <property type="match status" value="1"/>
</dbReference>
<dbReference type="PANTHER" id="PTHR43047:SF64">
    <property type="entry name" value="HISTIDINE KINASE CONTAINING CHEY-HOMOLOGOUS RECEIVER DOMAIN AND PAS DOMAIN-RELATED"/>
    <property type="match status" value="1"/>
</dbReference>
<dbReference type="Gene3D" id="1.25.40.10">
    <property type="entry name" value="Tetratricopeptide repeat domain"/>
    <property type="match status" value="2"/>
</dbReference>
<dbReference type="CDD" id="cd00082">
    <property type="entry name" value="HisKA"/>
    <property type="match status" value="1"/>
</dbReference>
<evidence type="ECO:0000256" key="2">
    <source>
        <dbReference type="ARBA" id="ARBA00012438"/>
    </source>
</evidence>
<proteinExistence type="predicted"/>
<dbReference type="InterPro" id="IPR036097">
    <property type="entry name" value="HisK_dim/P_sf"/>
</dbReference>
<evidence type="ECO:0000256" key="6">
    <source>
        <dbReference type="PROSITE-ProRule" id="PRU00169"/>
    </source>
</evidence>
<dbReference type="SMART" id="SM00448">
    <property type="entry name" value="REC"/>
    <property type="match status" value="1"/>
</dbReference>
<name>A0A5D0G7Z7_9FLAO</name>
<dbReference type="SUPFAM" id="SSF55874">
    <property type="entry name" value="ATPase domain of HSP90 chaperone/DNA topoisomerase II/histidine kinase"/>
    <property type="match status" value="1"/>
</dbReference>
<dbReference type="Gene3D" id="1.10.287.130">
    <property type="match status" value="1"/>
</dbReference>
<accession>A0A5D0G7Z7</accession>
<dbReference type="FunFam" id="3.30.565.10:FF:000010">
    <property type="entry name" value="Sensor histidine kinase RcsC"/>
    <property type="match status" value="1"/>
</dbReference>
<dbReference type="InterPro" id="IPR003594">
    <property type="entry name" value="HATPase_dom"/>
</dbReference>
<dbReference type="Gene3D" id="3.40.50.2300">
    <property type="match status" value="1"/>
</dbReference>
<dbReference type="SMART" id="SM00028">
    <property type="entry name" value="TPR"/>
    <property type="match status" value="3"/>
</dbReference>
<keyword evidence="7" id="KW-1133">Transmembrane helix</keyword>
<dbReference type="InterPro" id="IPR001789">
    <property type="entry name" value="Sig_transdc_resp-reg_receiver"/>
</dbReference>
<dbReference type="InterPro" id="IPR011990">
    <property type="entry name" value="TPR-like_helical_dom_sf"/>
</dbReference>
<dbReference type="PROSITE" id="PS50109">
    <property type="entry name" value="HIS_KIN"/>
    <property type="match status" value="1"/>
</dbReference>
<keyword evidence="5" id="KW-0418">Kinase</keyword>
<keyword evidence="4" id="KW-0808">Transferase</keyword>
<dbReference type="SMART" id="SM00387">
    <property type="entry name" value="HATPase_c"/>
    <property type="match status" value="1"/>
</dbReference>
<reference evidence="10 11" key="1">
    <citation type="submission" date="2019-08" db="EMBL/GenBank/DDBJ databases">
        <title>Formosa sediminis sp. nov., isolated from marine sediment.</title>
        <authorList>
            <person name="Cao W.R."/>
        </authorList>
    </citation>
    <scope>NUCLEOTIDE SEQUENCE [LARGE SCALE GENOMIC DNA]</scope>
    <source>
        <strain evidence="10 11">1494</strain>
    </source>
</reference>
<evidence type="ECO:0000256" key="5">
    <source>
        <dbReference type="ARBA" id="ARBA00022777"/>
    </source>
</evidence>
<gene>
    <name evidence="10" type="ORF">FVF61_08340</name>
</gene>
<dbReference type="InterPro" id="IPR003661">
    <property type="entry name" value="HisK_dim/P_dom"/>
</dbReference>
<evidence type="ECO:0000259" key="9">
    <source>
        <dbReference type="PROSITE" id="PS50110"/>
    </source>
</evidence>
<evidence type="ECO:0000256" key="4">
    <source>
        <dbReference type="ARBA" id="ARBA00022679"/>
    </source>
</evidence>
<feature type="transmembrane region" description="Helical" evidence="7">
    <location>
        <begin position="317"/>
        <end position="337"/>
    </location>
</feature>
<dbReference type="PROSITE" id="PS50110">
    <property type="entry name" value="RESPONSE_REGULATORY"/>
    <property type="match status" value="1"/>
</dbReference>
<dbReference type="InterPro" id="IPR019734">
    <property type="entry name" value="TPR_rpt"/>
</dbReference>
<evidence type="ECO:0000259" key="8">
    <source>
        <dbReference type="PROSITE" id="PS50109"/>
    </source>
</evidence>